<accession>A0A0A8Y8F0</accession>
<protein>
    <submittedName>
        <fullName evidence="2">Uncharacterized protein</fullName>
    </submittedName>
</protein>
<dbReference type="AlphaFoldDB" id="A0A0A8Y8F0"/>
<feature type="compositionally biased region" description="Low complexity" evidence="1">
    <location>
        <begin position="1"/>
        <end position="15"/>
    </location>
</feature>
<reference evidence="2" key="1">
    <citation type="submission" date="2014-09" db="EMBL/GenBank/DDBJ databases">
        <authorList>
            <person name="Magalhaes I.L.F."/>
            <person name="Oliveira U."/>
            <person name="Santos F.R."/>
            <person name="Vidigal T.H.D.A."/>
            <person name="Brescovit A.D."/>
            <person name="Santos A.J."/>
        </authorList>
    </citation>
    <scope>NUCLEOTIDE SEQUENCE</scope>
    <source>
        <tissue evidence="2">Shoot tissue taken approximately 20 cm above the soil surface</tissue>
    </source>
</reference>
<dbReference type="EMBL" id="GBRH01276385">
    <property type="protein sequence ID" value="JAD21510.1"/>
    <property type="molecule type" value="Transcribed_RNA"/>
</dbReference>
<evidence type="ECO:0000313" key="2">
    <source>
        <dbReference type="EMBL" id="JAD21510.1"/>
    </source>
</evidence>
<organism evidence="2">
    <name type="scientific">Arundo donax</name>
    <name type="common">Giant reed</name>
    <name type="synonym">Donax arundinaceus</name>
    <dbReference type="NCBI Taxonomy" id="35708"/>
    <lineage>
        <taxon>Eukaryota</taxon>
        <taxon>Viridiplantae</taxon>
        <taxon>Streptophyta</taxon>
        <taxon>Embryophyta</taxon>
        <taxon>Tracheophyta</taxon>
        <taxon>Spermatophyta</taxon>
        <taxon>Magnoliopsida</taxon>
        <taxon>Liliopsida</taxon>
        <taxon>Poales</taxon>
        <taxon>Poaceae</taxon>
        <taxon>PACMAD clade</taxon>
        <taxon>Arundinoideae</taxon>
        <taxon>Arundineae</taxon>
        <taxon>Arundo</taxon>
    </lineage>
</organism>
<name>A0A0A8Y8F0_ARUDO</name>
<proteinExistence type="predicted"/>
<feature type="region of interest" description="Disordered" evidence="1">
    <location>
        <begin position="1"/>
        <end position="22"/>
    </location>
</feature>
<sequence length="39" mass="4388">MASSSRLLSSSTTWSQEGNAALREAKARREMASVVFWER</sequence>
<reference evidence="2" key="2">
    <citation type="journal article" date="2015" name="Data Brief">
        <title>Shoot transcriptome of the giant reed, Arundo donax.</title>
        <authorList>
            <person name="Barrero R.A."/>
            <person name="Guerrero F.D."/>
            <person name="Moolhuijzen P."/>
            <person name="Goolsby J.A."/>
            <person name="Tidwell J."/>
            <person name="Bellgard S.E."/>
            <person name="Bellgard M.I."/>
        </authorList>
    </citation>
    <scope>NUCLEOTIDE SEQUENCE</scope>
    <source>
        <tissue evidence="2">Shoot tissue taken approximately 20 cm above the soil surface</tissue>
    </source>
</reference>
<evidence type="ECO:0000256" key="1">
    <source>
        <dbReference type="SAM" id="MobiDB-lite"/>
    </source>
</evidence>